<dbReference type="AlphaFoldDB" id="A0A0G2EN72"/>
<sequence>MVLFKRKPVQFLPQPPIQDDNSEASLIVFRRIDFYKQKKFICEITGHSGLTFFDALKSETNGSKEVDSAFPEPLKAPVLRRVQFSTTSRIDHLVDEVYDAFKADFYPGEIVSVLMEDGTTRMNGMVKEKAKFPAILRADGSVYRKGVSRYSVKLDSDFGEMQHVTEDDLQRDRKAFTKMMLRSFIKNTVTREAWFGAPWLVKPKIAQEYRIDTAVPLHLQHSHKLAERKALAAAARKSANAINNDQQSNFQMWSHPKGLPALKPAVKKSKPKIIPADQLGLQEQLVQYKKALDANPQLAAQMGQDGIDPFVHFNHGPWPIPLPVTTPQEPPAPPPPPPIKYPIEDLDVAPAGEGAKQRPAMKYMSEDVPVPDVACEGPELGIKMESMGPLLETWNTLNVYSQVYQLDSFTFDDFVEAMRYSSSEVECELFVEIHCGVLKLLVKSENDQDGAVQISLPDLPGDSEDEDDNSEEEDSRLPTPTPEPEPERRTTRSSLAKAEAQAVKTEADRSKSPSVVAAPHRAAEMFTTYGWIDRLRKRDFKDGGWQMIMIGLIHQIAGRPRMQAVCEELLKYLAPLDAEPTQETARLQYATMDINLRVKVLQIACMLSIETNAIKNHMEECASLMTQHRKNKIEHQRARKLAMEELRALHEVRKALAPEKSPTPPPVLEDPAEVTIDDSEKDSEDDSPLPARSLRRGTDREAERKRKRDEEEERKKREEEAKRSKGSKEYLKTLKKIDQEEDKIRKAEEEILQIDEELRQLDCPRTRVLGKDRFCNRYYWFERNAMSPEGNSDSSTADAEYANGRVWVQGPDDLEREGFIDVPKDLEQEYLRVFGMTPKERKQLEEGPTSIFTAHQWGFYEDPESIDKLIDWLDSRGNRELKLSKELQSQKDLISKYMENRKKYLASHDESHKRARVPPRKTTLASQTYYRCQRWVNNTALTENGHRHYDPPPPPRGKARKKDVTDHSVGTRVTNKQGKPLTRQGTRYNF</sequence>
<evidence type="ECO:0000259" key="6">
    <source>
        <dbReference type="PROSITE" id="PS50827"/>
    </source>
</evidence>
<name>A0A0G2EN72_PHACM</name>
<feature type="region of interest" description="Disordered" evidence="5">
    <location>
        <begin position="943"/>
        <end position="990"/>
    </location>
</feature>
<reference evidence="8 9" key="2">
    <citation type="submission" date="2015-05" db="EMBL/GenBank/DDBJ databases">
        <authorList>
            <person name="Morales-Cruz A."/>
            <person name="Amrine K.C."/>
            <person name="Cantu D."/>
        </authorList>
    </citation>
    <scope>NUCLEOTIDE SEQUENCE [LARGE SCALE GENOMIC DNA]</scope>
    <source>
        <strain evidence="8">UCRPC4</strain>
    </source>
</reference>
<evidence type="ECO:0000313" key="8">
    <source>
        <dbReference type="EMBL" id="KKY23566.1"/>
    </source>
</evidence>
<dbReference type="OrthoDB" id="332390at2759"/>
<evidence type="ECO:0000313" key="9">
    <source>
        <dbReference type="Proteomes" id="UP000053317"/>
    </source>
</evidence>
<feature type="region of interest" description="Disordered" evidence="5">
    <location>
        <begin position="654"/>
        <end position="726"/>
    </location>
</feature>
<dbReference type="Pfam" id="PF10537">
    <property type="entry name" value="WAC_Acf1_DNA_bd"/>
    <property type="match status" value="1"/>
</dbReference>
<dbReference type="PANTHER" id="PTHR32075:SF6">
    <property type="entry name" value="ISWI CHROMATIN-REMODELING COMPLEX SUBUNIT YPL216W-RELATED"/>
    <property type="match status" value="1"/>
</dbReference>
<evidence type="ECO:0000256" key="5">
    <source>
        <dbReference type="SAM" id="MobiDB-lite"/>
    </source>
</evidence>
<dbReference type="InterPro" id="IPR028941">
    <property type="entry name" value="WHIM2_dom"/>
</dbReference>
<accession>A0A0G2EN72</accession>
<dbReference type="PANTHER" id="PTHR32075">
    <property type="entry name" value="ISWI CHROMATIN-REMODELING COMPLEX SUBUNIT YPL216W-RELATED"/>
    <property type="match status" value="1"/>
</dbReference>
<keyword evidence="3 4" id="KW-0539">Nucleus</keyword>
<dbReference type="GO" id="GO:0005634">
    <property type="term" value="C:nucleus"/>
    <property type="evidence" value="ECO:0007669"/>
    <property type="project" value="UniProtKB-SubCell"/>
</dbReference>
<evidence type="ECO:0000256" key="2">
    <source>
        <dbReference type="ARBA" id="ARBA00023054"/>
    </source>
</evidence>
<organism evidence="8 9">
    <name type="scientific">Phaeomoniella chlamydospora</name>
    <name type="common">Phaeoacremonium chlamydosporum</name>
    <dbReference type="NCBI Taxonomy" id="158046"/>
    <lineage>
        <taxon>Eukaryota</taxon>
        <taxon>Fungi</taxon>
        <taxon>Dikarya</taxon>
        <taxon>Ascomycota</taxon>
        <taxon>Pezizomycotina</taxon>
        <taxon>Eurotiomycetes</taxon>
        <taxon>Chaetothyriomycetidae</taxon>
        <taxon>Phaeomoniellales</taxon>
        <taxon>Phaeomoniellaceae</taxon>
        <taxon>Phaeomoniella</taxon>
    </lineage>
</organism>
<evidence type="ECO:0000256" key="1">
    <source>
        <dbReference type="ARBA" id="ARBA00004123"/>
    </source>
</evidence>
<keyword evidence="2" id="KW-0175">Coiled coil</keyword>
<gene>
    <name evidence="8" type="ORF">UCRPC4_g02829</name>
</gene>
<dbReference type="InterPro" id="IPR018501">
    <property type="entry name" value="DDT_dom"/>
</dbReference>
<dbReference type="InterPro" id="IPR028942">
    <property type="entry name" value="WHIM1_dom"/>
</dbReference>
<dbReference type="Proteomes" id="UP000053317">
    <property type="component" value="Unassembled WGS sequence"/>
</dbReference>
<comment type="subcellular location">
    <subcellularLocation>
        <location evidence="1 4">Nucleus</location>
    </subcellularLocation>
</comment>
<dbReference type="PROSITE" id="PS51136">
    <property type="entry name" value="WAC"/>
    <property type="match status" value="1"/>
</dbReference>
<dbReference type="Pfam" id="PF15612">
    <property type="entry name" value="WHIM1"/>
    <property type="match status" value="1"/>
</dbReference>
<dbReference type="InterPro" id="IPR013136">
    <property type="entry name" value="WSTF_Acf1_Cbp146"/>
</dbReference>
<evidence type="ECO:0000256" key="4">
    <source>
        <dbReference type="PROSITE-ProRule" id="PRU00475"/>
    </source>
</evidence>
<protein>
    <submittedName>
        <fullName evidence="8">Putative ddt domain protein</fullName>
    </submittedName>
</protein>
<feature type="compositionally biased region" description="Basic and acidic residues" evidence="5">
    <location>
        <begin position="713"/>
        <end position="726"/>
    </location>
</feature>
<feature type="domain" description="WAC" evidence="7">
    <location>
        <begin position="10"/>
        <end position="117"/>
    </location>
</feature>
<dbReference type="Pfam" id="PF02791">
    <property type="entry name" value="DDT"/>
    <property type="match status" value="1"/>
</dbReference>
<evidence type="ECO:0000256" key="3">
    <source>
        <dbReference type="ARBA" id="ARBA00023242"/>
    </source>
</evidence>
<dbReference type="EMBL" id="LCWF01000066">
    <property type="protein sequence ID" value="KKY23566.1"/>
    <property type="molecule type" value="Genomic_DNA"/>
</dbReference>
<dbReference type="PROSITE" id="PS50827">
    <property type="entry name" value="DDT"/>
    <property type="match status" value="1"/>
</dbReference>
<keyword evidence="9" id="KW-1185">Reference proteome</keyword>
<feature type="compositionally biased region" description="Acidic residues" evidence="5">
    <location>
        <begin position="461"/>
        <end position="474"/>
    </location>
</feature>
<dbReference type="GO" id="GO:0000781">
    <property type="term" value="C:chromosome, telomeric region"/>
    <property type="evidence" value="ECO:0007669"/>
    <property type="project" value="GOC"/>
</dbReference>
<dbReference type="Pfam" id="PF15613">
    <property type="entry name" value="WSD"/>
    <property type="match status" value="1"/>
</dbReference>
<reference evidence="8 9" key="1">
    <citation type="submission" date="2015-05" db="EMBL/GenBank/DDBJ databases">
        <title>Distinctive expansion of gene families associated with plant cell wall degradation and secondary metabolism in the genomes of grapevine trunk pathogens.</title>
        <authorList>
            <person name="Lawrence D.P."/>
            <person name="Travadon R."/>
            <person name="Rolshausen P.E."/>
            <person name="Baumgartner K."/>
        </authorList>
    </citation>
    <scope>NUCLEOTIDE SEQUENCE [LARGE SCALE GENOMIC DNA]</scope>
    <source>
        <strain evidence="8">UCRPC4</strain>
    </source>
</reference>
<evidence type="ECO:0000259" key="7">
    <source>
        <dbReference type="PROSITE" id="PS51136"/>
    </source>
</evidence>
<dbReference type="GO" id="GO:0031509">
    <property type="term" value="P:subtelomeric heterochromatin formation"/>
    <property type="evidence" value="ECO:0007669"/>
    <property type="project" value="TreeGrafter"/>
</dbReference>
<feature type="domain" description="DDT" evidence="6">
    <location>
        <begin position="384"/>
        <end position="447"/>
    </location>
</feature>
<feature type="compositionally biased region" description="Acidic residues" evidence="5">
    <location>
        <begin position="670"/>
        <end position="687"/>
    </location>
</feature>
<dbReference type="GO" id="GO:0000785">
    <property type="term" value="C:chromatin"/>
    <property type="evidence" value="ECO:0007669"/>
    <property type="project" value="UniProtKB-ARBA"/>
</dbReference>
<comment type="caution">
    <text evidence="8">The sequence shown here is derived from an EMBL/GenBank/DDBJ whole genome shotgun (WGS) entry which is preliminary data.</text>
</comment>
<feature type="region of interest" description="Disordered" evidence="5">
    <location>
        <begin position="451"/>
        <end position="516"/>
    </location>
</feature>
<feature type="compositionally biased region" description="Polar residues" evidence="5">
    <location>
        <begin position="971"/>
        <end position="990"/>
    </location>
</feature>
<proteinExistence type="predicted"/>